<proteinExistence type="predicted"/>
<feature type="domain" description="Exotoxin A catalytic" evidence="3">
    <location>
        <begin position="453"/>
        <end position="623"/>
    </location>
</feature>
<dbReference type="PATRIC" id="fig|1073377.4.peg.738"/>
<dbReference type="Pfam" id="PF09009">
    <property type="entry name" value="Exotox-A_cataly"/>
    <property type="match status" value="1"/>
</dbReference>
<evidence type="ECO:0000313" key="7">
    <source>
        <dbReference type="Proteomes" id="UP000005149"/>
    </source>
</evidence>
<evidence type="ECO:0000256" key="1">
    <source>
        <dbReference type="SAM" id="MobiDB-lite"/>
    </source>
</evidence>
<feature type="chain" id="PRO_5003846411" description="Exotoxin" evidence="2">
    <location>
        <begin position="27"/>
        <end position="639"/>
    </location>
</feature>
<evidence type="ECO:0000259" key="4">
    <source>
        <dbReference type="Pfam" id="PF09101"/>
    </source>
</evidence>
<dbReference type="InterPro" id="IPR013320">
    <property type="entry name" value="ConA-like_dom_sf"/>
</dbReference>
<keyword evidence="7" id="KW-1185">Reference proteome</keyword>
<dbReference type="Pfam" id="PF09102">
    <property type="entry name" value="Exotox-A_target"/>
    <property type="match status" value="1"/>
</dbReference>
<evidence type="ECO:0000259" key="3">
    <source>
        <dbReference type="Pfam" id="PF09009"/>
    </source>
</evidence>
<dbReference type="InterPro" id="IPR015186">
    <property type="entry name" value="Exotox-A_middle_dom"/>
</dbReference>
<sequence>MQTNTKWASLLGGLAMLGGAISPVMADESFNLWQECATRCTLDLAQGVRASQLDVASLLGGQADSGVLHYSMVLEEGGDSLKLALGNALTLRTDGTTITLTSATADKGPRTYSYTRQGRGNWSLHWLVPVGDDAPASIKVFFHELDAGSEVSHISPIYSIEVSDDLLRTMASNSTLFVRHVENNEINRSLTLSAAGVGFVAAPTQHSRQKRWSEWHTGKVLCLLDPLDAVYNYLSQRTCNLGDTWEGKVYRVLAGAPASHDTHIVPTAISHRLHFAKGDGLAALTTHQVCAIPLESLARSRQPRGWEELSQCGYPVHNLVTLYLLTRLPWSQLDTVITQALANTTPEDGSTPRGQLAQAIRENPAQARLALSMAAAQSDAFSHQQAGNSQEQAASADVVNLTCPAADLNCLAPADSADALQERDYPNGASFLGDGDEVSFSTAGTRNWSVTRLEQAHRQLLARGYLFVGYHGTFLEAAHSIVFEGVHERDQSSIAPWQGFYVAGDPALAYGYAQDQEADARGRIRNGVLLRVYVPRAALPRLYATQQTLADPGAVDGVGRLIGHPLPLQLEAITGPEEEGGRLETILGWRLAEQAVVIPSTIPTDPRNVGGDLDPASVPQEESAISSLPDYATQPRDEL</sequence>
<gene>
    <name evidence="6" type="ORF">HMPREF1171_00719</name>
</gene>
<dbReference type="CDD" id="cd01436">
    <property type="entry name" value="Dipth_tox_like"/>
    <property type="match status" value="1"/>
</dbReference>
<evidence type="ECO:0000313" key="6">
    <source>
        <dbReference type="EMBL" id="EKB29507.1"/>
    </source>
</evidence>
<protein>
    <recommendedName>
        <fullName evidence="8">Exotoxin</fullName>
    </recommendedName>
</protein>
<feature type="domain" description="Exotoxin A middle" evidence="5">
    <location>
        <begin position="277"/>
        <end position="415"/>
    </location>
</feature>
<dbReference type="Proteomes" id="UP000005149">
    <property type="component" value="Unassembled WGS sequence"/>
</dbReference>
<feature type="region of interest" description="Disordered" evidence="1">
    <location>
        <begin position="601"/>
        <end position="639"/>
    </location>
</feature>
<keyword evidence="2" id="KW-0732">Signal</keyword>
<feature type="signal peptide" evidence="2">
    <location>
        <begin position="1"/>
        <end position="26"/>
    </location>
</feature>
<accession>K1JNX2</accession>
<dbReference type="InterPro" id="IPR036478">
    <property type="entry name" value="Exotox-A_middle_dom_sf"/>
</dbReference>
<dbReference type="GO" id="GO:0047286">
    <property type="term" value="F:NAD+-diphthamide ADP-ribosyltransferase activity"/>
    <property type="evidence" value="ECO:0007669"/>
    <property type="project" value="InterPro"/>
</dbReference>
<dbReference type="InterPro" id="IPR015099">
    <property type="entry name" value="Exotox-A_cataly_dom"/>
</dbReference>
<evidence type="ECO:0008006" key="8">
    <source>
        <dbReference type="Google" id="ProtNLM"/>
    </source>
</evidence>
<dbReference type="Pfam" id="PF09101">
    <property type="entry name" value="Exotox-A_bind"/>
    <property type="match status" value="1"/>
</dbReference>
<dbReference type="EMBL" id="AGWR01000006">
    <property type="protein sequence ID" value="EKB29507.1"/>
    <property type="molecule type" value="Genomic_DNA"/>
</dbReference>
<dbReference type="InterPro" id="IPR015185">
    <property type="entry name" value="Exotox-A_bind"/>
</dbReference>
<name>K1JNX2_9GAMM</name>
<dbReference type="SUPFAM" id="SSF49899">
    <property type="entry name" value="Concanavalin A-like lectins/glucanases"/>
    <property type="match status" value="1"/>
</dbReference>
<dbReference type="SUPFAM" id="SSF56399">
    <property type="entry name" value="ADP-ribosylation"/>
    <property type="match status" value="1"/>
</dbReference>
<dbReference type="SUPFAM" id="SSF56864">
    <property type="entry name" value="Exotoxin A, middle domain"/>
    <property type="match status" value="1"/>
</dbReference>
<comment type="caution">
    <text evidence="6">The sequence shown here is derived from an EMBL/GenBank/DDBJ whole genome shotgun (WGS) entry which is preliminary data.</text>
</comment>
<dbReference type="AlphaFoldDB" id="K1JNX2"/>
<dbReference type="Gene3D" id="3.90.175.10">
    <property type="entry name" value="Diphtheria Toxin, domain 1"/>
    <property type="match status" value="1"/>
</dbReference>
<dbReference type="HOGENOM" id="CLU_426954_0_0_6"/>
<dbReference type="Gene3D" id="3.90.1350.10">
    <property type="entry name" value="Exotoxin A, middle domain"/>
    <property type="match status" value="1"/>
</dbReference>
<evidence type="ECO:0000256" key="2">
    <source>
        <dbReference type="SAM" id="SignalP"/>
    </source>
</evidence>
<feature type="domain" description="Exotoxin A binding" evidence="4">
    <location>
        <begin position="28"/>
        <end position="275"/>
    </location>
</feature>
<reference evidence="6 7" key="1">
    <citation type="submission" date="2012-06" db="EMBL/GenBank/DDBJ databases">
        <title>The Genome Sequence of Aeromonas hydrophila SSU.</title>
        <authorList>
            <consortium name="The Broad Institute Genome Sequencing Platform"/>
            <person name="Earl A."/>
            <person name="Ward D."/>
            <person name="Feldgarden M."/>
            <person name="Gevers D."/>
            <person name="Chopra A."/>
            <person name="Walker B."/>
            <person name="Young S.K."/>
            <person name="Zeng Q."/>
            <person name="Gargeya S."/>
            <person name="Fitzgerald M."/>
            <person name="Haas B."/>
            <person name="Abouelleil A."/>
            <person name="Alvarado L."/>
            <person name="Arachchi H.M."/>
            <person name="Berlin A.M."/>
            <person name="Chapman S.B."/>
            <person name="Goldberg J."/>
            <person name="Griggs A."/>
            <person name="Gujja S."/>
            <person name="Hansen M."/>
            <person name="Howarth C."/>
            <person name="Imamovic A."/>
            <person name="Larimer J."/>
            <person name="McCowan C."/>
            <person name="Montmayeur A."/>
            <person name="Murphy C."/>
            <person name="Neiman D."/>
            <person name="Pearson M."/>
            <person name="Priest M."/>
            <person name="Roberts A."/>
            <person name="Saif S."/>
            <person name="Shea T."/>
            <person name="Sisk P."/>
            <person name="Sykes S."/>
            <person name="Wortman J."/>
            <person name="Nusbaum C."/>
            <person name="Birren B."/>
        </authorList>
    </citation>
    <scope>NUCLEOTIDE SEQUENCE [LARGE SCALE GENOMIC DNA]</scope>
    <source>
        <strain evidence="6 7">SSU</strain>
    </source>
</reference>
<dbReference type="Gene3D" id="2.60.120.200">
    <property type="match status" value="1"/>
</dbReference>
<evidence type="ECO:0000259" key="5">
    <source>
        <dbReference type="Pfam" id="PF09102"/>
    </source>
</evidence>
<organism evidence="6 7">
    <name type="scientific">Aeromonas dhakensis</name>
    <dbReference type="NCBI Taxonomy" id="196024"/>
    <lineage>
        <taxon>Bacteria</taxon>
        <taxon>Pseudomonadati</taxon>
        <taxon>Pseudomonadota</taxon>
        <taxon>Gammaproteobacteria</taxon>
        <taxon>Aeromonadales</taxon>
        <taxon>Aeromonadaceae</taxon>
        <taxon>Aeromonas</taxon>
    </lineage>
</organism>